<dbReference type="Proteomes" id="UP000466517">
    <property type="component" value="Chromosome"/>
</dbReference>
<organism evidence="4 5">
    <name type="scientific">Mycolicibacterium madagascariense</name>
    <dbReference type="NCBI Taxonomy" id="212765"/>
    <lineage>
        <taxon>Bacteria</taxon>
        <taxon>Bacillati</taxon>
        <taxon>Actinomycetota</taxon>
        <taxon>Actinomycetes</taxon>
        <taxon>Mycobacteriales</taxon>
        <taxon>Mycobacteriaceae</taxon>
        <taxon>Mycolicibacterium</taxon>
    </lineage>
</organism>
<feature type="transmembrane region" description="Helical" evidence="3">
    <location>
        <begin position="41"/>
        <end position="64"/>
    </location>
</feature>
<dbReference type="AlphaFoldDB" id="A0A7I7XK30"/>
<comment type="subcellular location">
    <subcellularLocation>
        <location evidence="1">Secreted</location>
    </subcellularLocation>
</comment>
<proteinExistence type="predicted"/>
<dbReference type="SUPFAM" id="SSF53474">
    <property type="entry name" value="alpha/beta-Hydrolases"/>
    <property type="match status" value="1"/>
</dbReference>
<keyword evidence="5" id="KW-1185">Reference proteome</keyword>
<keyword evidence="2" id="KW-0964">Secreted</keyword>
<sequence length="434" mass="45440">MTALGFAAASPSLMDGWLPVTAQVVTAVLLFAAVGYRSRRWLVVGMPALVALGVAAALVAHSVFTTLGLASEPAPLALWVWVALTALALGNLVAGWRGDGWARRNLCALATSLCLLSTGLTINGWIGYFPTVYTAWNQLTSGPLPDETDWAAVRERQRVADGSGPGAVLKIDTGSAASGFTHRTEYVYLPPAWFRTTPPPPLPTVMMIGGQFNTPGDWLRAGDAVATLDAFATQHGGNAPVAVFVDPNGSFANDTECVNGSRGNAADHLTKDVVPHVIAAFGTSPRRSDWGVVGFSSGGTCAVDLTVMHPELFSAFVDVAGDLGPNAGDREQTIDRLFGGDAQAWSRFDPVTAMARHGRYTGVAGLFVVPEPDEKSARIARTLCDAGTAQGITCAVVARPGRHVWPFGSTAFATTLPWLAATIRTPGVPPAPVP</sequence>
<evidence type="ECO:0008006" key="6">
    <source>
        <dbReference type="Google" id="ProtNLM"/>
    </source>
</evidence>
<feature type="transmembrane region" description="Helical" evidence="3">
    <location>
        <begin position="76"/>
        <end position="94"/>
    </location>
</feature>
<dbReference type="GO" id="GO:0005576">
    <property type="term" value="C:extracellular region"/>
    <property type="evidence" value="ECO:0007669"/>
    <property type="project" value="UniProtKB-SubCell"/>
</dbReference>
<evidence type="ECO:0000256" key="2">
    <source>
        <dbReference type="ARBA" id="ARBA00022525"/>
    </source>
</evidence>
<protein>
    <recommendedName>
        <fullName evidence="6">Esterase</fullName>
    </recommendedName>
</protein>
<keyword evidence="3" id="KW-1133">Transmembrane helix</keyword>
<dbReference type="InterPro" id="IPR029058">
    <property type="entry name" value="AB_hydrolase_fold"/>
</dbReference>
<dbReference type="PANTHER" id="PTHR48098">
    <property type="entry name" value="ENTEROCHELIN ESTERASE-RELATED"/>
    <property type="match status" value="1"/>
</dbReference>
<feature type="transmembrane region" description="Helical" evidence="3">
    <location>
        <begin position="16"/>
        <end position="34"/>
    </location>
</feature>
<evidence type="ECO:0000256" key="1">
    <source>
        <dbReference type="ARBA" id="ARBA00004613"/>
    </source>
</evidence>
<dbReference type="InterPro" id="IPR050583">
    <property type="entry name" value="Mycobacterial_A85_antigen"/>
</dbReference>
<evidence type="ECO:0000256" key="3">
    <source>
        <dbReference type="SAM" id="Phobius"/>
    </source>
</evidence>
<dbReference type="EMBL" id="AP022610">
    <property type="protein sequence ID" value="BBZ29522.1"/>
    <property type="molecule type" value="Genomic_DNA"/>
</dbReference>
<reference evidence="4 5" key="1">
    <citation type="journal article" date="2019" name="Emerg. Microbes Infect.">
        <title>Comprehensive subspecies identification of 175 nontuberculous mycobacteria species based on 7547 genomic profiles.</title>
        <authorList>
            <person name="Matsumoto Y."/>
            <person name="Kinjo T."/>
            <person name="Motooka D."/>
            <person name="Nabeya D."/>
            <person name="Jung N."/>
            <person name="Uechi K."/>
            <person name="Horii T."/>
            <person name="Iida T."/>
            <person name="Fujita J."/>
            <person name="Nakamura S."/>
        </authorList>
    </citation>
    <scope>NUCLEOTIDE SEQUENCE [LARGE SCALE GENOMIC DNA]</scope>
    <source>
        <strain evidence="4 5">JCM 13574</strain>
    </source>
</reference>
<evidence type="ECO:0000313" key="4">
    <source>
        <dbReference type="EMBL" id="BBZ29522.1"/>
    </source>
</evidence>
<dbReference type="RefSeq" id="WP_246240843.1">
    <property type="nucleotide sequence ID" value="NZ_AP022610.1"/>
</dbReference>
<feature type="transmembrane region" description="Helical" evidence="3">
    <location>
        <begin position="106"/>
        <end position="128"/>
    </location>
</feature>
<dbReference type="Gene3D" id="3.40.50.1820">
    <property type="entry name" value="alpha/beta hydrolase"/>
    <property type="match status" value="1"/>
</dbReference>
<accession>A0A7I7XK30</accession>
<dbReference type="PANTHER" id="PTHR48098:SF1">
    <property type="entry name" value="DIACYLGLYCEROL ACYLTRANSFERASE_MYCOLYLTRANSFERASE AG85A"/>
    <property type="match status" value="1"/>
</dbReference>
<dbReference type="InterPro" id="IPR000801">
    <property type="entry name" value="Esterase-like"/>
</dbReference>
<dbReference type="GO" id="GO:0016747">
    <property type="term" value="F:acyltransferase activity, transferring groups other than amino-acyl groups"/>
    <property type="evidence" value="ECO:0007669"/>
    <property type="project" value="TreeGrafter"/>
</dbReference>
<keyword evidence="3" id="KW-0812">Transmembrane</keyword>
<dbReference type="Pfam" id="PF00756">
    <property type="entry name" value="Esterase"/>
    <property type="match status" value="1"/>
</dbReference>
<name>A0A7I7XK30_9MYCO</name>
<dbReference type="KEGG" id="mmag:MMAD_38170"/>
<gene>
    <name evidence="4" type="ORF">MMAD_38170</name>
</gene>
<evidence type="ECO:0000313" key="5">
    <source>
        <dbReference type="Proteomes" id="UP000466517"/>
    </source>
</evidence>
<keyword evidence="3" id="KW-0472">Membrane</keyword>